<comment type="caution">
    <text evidence="2">The sequence shown here is derived from an EMBL/GenBank/DDBJ whole genome shotgun (WGS) entry which is preliminary data.</text>
</comment>
<gene>
    <name evidence="2" type="ORF">NK118_05420</name>
</gene>
<accession>A0ABT1EG52</accession>
<keyword evidence="1" id="KW-0812">Transmembrane</keyword>
<feature type="transmembrane region" description="Helical" evidence="1">
    <location>
        <begin position="30"/>
        <end position="49"/>
    </location>
</feature>
<evidence type="ECO:0000313" key="3">
    <source>
        <dbReference type="Proteomes" id="UP001523565"/>
    </source>
</evidence>
<evidence type="ECO:0000313" key="2">
    <source>
        <dbReference type="EMBL" id="MCP1109691.1"/>
    </source>
</evidence>
<keyword evidence="1" id="KW-1133">Transmembrane helix</keyword>
<name>A0ABT1EG52_9FIRM</name>
<dbReference type="RefSeq" id="WP_262068569.1">
    <property type="nucleotide sequence ID" value="NZ_JAMXOC010000005.1"/>
</dbReference>
<keyword evidence="1" id="KW-0472">Membrane</keyword>
<feature type="transmembrane region" description="Helical" evidence="1">
    <location>
        <begin position="61"/>
        <end position="78"/>
    </location>
</feature>
<dbReference type="Proteomes" id="UP001523565">
    <property type="component" value="Unassembled WGS sequence"/>
</dbReference>
<protein>
    <submittedName>
        <fullName evidence="2">Uncharacterized protein</fullName>
    </submittedName>
</protein>
<proteinExistence type="predicted"/>
<evidence type="ECO:0000256" key="1">
    <source>
        <dbReference type="SAM" id="Phobius"/>
    </source>
</evidence>
<dbReference type="EMBL" id="JAMZFV010000005">
    <property type="protein sequence ID" value="MCP1109691.1"/>
    <property type="molecule type" value="Genomic_DNA"/>
</dbReference>
<sequence length="100" mass="11299">MYVKSAGYVPVRLDEKTPDRIGRENKKSPPFSKGVALLNGGLYILLWGASCSGRRAGFHGQNLLLFVVLGWWMMYNCFEPKTCGGRQRMMPHIKPKDVLL</sequence>
<reference evidence="2 3" key="1">
    <citation type="journal article" date="2022" name="Genome Biol. Evol.">
        <title>Host diet, physiology and behaviors set the stage for Lachnospiraceae cladogenesis.</title>
        <authorList>
            <person name="Vera-Ponce De Leon A."/>
            <person name="Schneider M."/>
            <person name="Jahnes B.C."/>
            <person name="Sadowski V."/>
            <person name="Camuy-Velez L.A."/>
            <person name="Duan J."/>
            <person name="Sabree Z.L."/>
        </authorList>
    </citation>
    <scope>NUCLEOTIDE SEQUENCE [LARGE SCALE GENOMIC DNA]</scope>
    <source>
        <strain evidence="2 3">PAL227</strain>
    </source>
</reference>
<organism evidence="2 3">
    <name type="scientific">Ohessyouella blattaphilus</name>
    <dbReference type="NCBI Taxonomy" id="2949333"/>
    <lineage>
        <taxon>Bacteria</taxon>
        <taxon>Bacillati</taxon>
        <taxon>Bacillota</taxon>
        <taxon>Clostridia</taxon>
        <taxon>Lachnospirales</taxon>
        <taxon>Lachnospiraceae</taxon>
        <taxon>Ohessyouella</taxon>
    </lineage>
</organism>
<keyword evidence="3" id="KW-1185">Reference proteome</keyword>